<dbReference type="InterPro" id="IPR036086">
    <property type="entry name" value="ParB/Sulfiredoxin_sf"/>
</dbReference>
<dbReference type="Proteomes" id="UP000258707">
    <property type="component" value="Plasmid pAArc1-02"/>
</dbReference>
<reference evidence="2 3" key="1">
    <citation type="submission" date="2017-10" db="EMBL/GenBank/DDBJ databases">
        <title>Phenotypic and genomic properties of facultatively anaerobic sulfur-reducing natronoarchaea from hypersaline soda lakes.</title>
        <authorList>
            <person name="Sorokin D.Y."/>
            <person name="Kublanov I.V."/>
            <person name="Roman P."/>
            <person name="Sinninghe Damste J.S."/>
            <person name="Golyshin P.N."/>
            <person name="Rojo D."/>
            <person name="Ciordia S."/>
            <person name="Mena Md.C."/>
            <person name="Ferrer M."/>
            <person name="Messina E."/>
            <person name="Smedile F."/>
            <person name="La Spada G."/>
            <person name="La Cono V."/>
            <person name="Yakimov M.M."/>
        </authorList>
    </citation>
    <scope>NUCLEOTIDE SEQUENCE [LARGE SCALE GENOMIC DNA]</scope>
    <source>
        <strain evidence="2 3">AArc1</strain>
        <plasmid evidence="3">paarc1-02</plasmid>
    </source>
</reference>
<geneLocation type="plasmid" evidence="3">
    <name>paarc1-02</name>
</geneLocation>
<sequence>MGIRHRLTAPLTARIPIESYRQYHRLRRRVAPNRYTDANPFMIVRVDPTKINRSVLEWTPRLPQWGRVVGGDWDRRWEPFEDRAVYRGLCQRYREEMAWEETALYEAFLDQLERFGNAWEHGSVTAFETRCREIDRLYESIRDQGYRTQADLADVSEPRLAHLRDEINVDVGRDGTLYWRTYGQHRLAIAKLLDLETVPVVIHRRHRQWQAVRERFREGEEPPRAAGGDLHPDLRDVLAGDHW</sequence>
<feature type="region of interest" description="Disordered" evidence="1">
    <location>
        <begin position="216"/>
        <end position="235"/>
    </location>
</feature>
<gene>
    <name evidence="2" type="ORF">AArc1_5111</name>
</gene>
<keyword evidence="2" id="KW-0614">Plasmid</keyword>
<dbReference type="AlphaFoldDB" id="A0A346P9W7"/>
<dbReference type="EMBL" id="CP024046">
    <property type="protein sequence ID" value="AXR76312.1"/>
    <property type="molecule type" value="Genomic_DNA"/>
</dbReference>
<dbReference type="SUPFAM" id="SSF110849">
    <property type="entry name" value="ParB/Sulfiredoxin"/>
    <property type="match status" value="1"/>
</dbReference>
<accession>A0A346P9W7</accession>
<evidence type="ECO:0000313" key="3">
    <source>
        <dbReference type="Proteomes" id="UP000258707"/>
    </source>
</evidence>
<organism evidence="2 3">
    <name type="scientific">Natrarchaeobaculum sulfurireducens</name>
    <dbReference type="NCBI Taxonomy" id="2044521"/>
    <lineage>
        <taxon>Archaea</taxon>
        <taxon>Methanobacteriati</taxon>
        <taxon>Methanobacteriota</taxon>
        <taxon>Stenosarchaea group</taxon>
        <taxon>Halobacteria</taxon>
        <taxon>Halobacteriales</taxon>
        <taxon>Natrialbaceae</taxon>
        <taxon>Natrarchaeobaculum</taxon>
    </lineage>
</organism>
<dbReference type="KEGG" id="nan:AArc1_5111"/>
<evidence type="ECO:0000256" key="1">
    <source>
        <dbReference type="SAM" id="MobiDB-lite"/>
    </source>
</evidence>
<protein>
    <submittedName>
        <fullName evidence="2">Uncharacterized protein</fullName>
    </submittedName>
</protein>
<proteinExistence type="predicted"/>
<name>A0A346P9W7_9EURY</name>
<evidence type="ECO:0000313" key="2">
    <source>
        <dbReference type="EMBL" id="AXR76312.1"/>
    </source>
</evidence>